<dbReference type="GO" id="GO:0005615">
    <property type="term" value="C:extracellular space"/>
    <property type="evidence" value="ECO:0007669"/>
    <property type="project" value="TreeGrafter"/>
</dbReference>
<feature type="non-terminal residue" evidence="7">
    <location>
        <position position="1"/>
    </location>
</feature>
<dbReference type="SUPFAM" id="SSF52743">
    <property type="entry name" value="Subtilisin-like"/>
    <property type="match status" value="1"/>
</dbReference>
<feature type="domain" description="Peptidase S8/S53" evidence="6">
    <location>
        <begin position="101"/>
        <end position="169"/>
    </location>
</feature>
<evidence type="ECO:0000259" key="6">
    <source>
        <dbReference type="Pfam" id="PF00082"/>
    </source>
</evidence>
<dbReference type="STRING" id="299467.A0A443RTU5"/>
<dbReference type="InterPro" id="IPR000209">
    <property type="entry name" value="Peptidase_S8/S53_dom"/>
</dbReference>
<evidence type="ECO:0000256" key="2">
    <source>
        <dbReference type="ARBA" id="ARBA00022670"/>
    </source>
</evidence>
<keyword evidence="2" id="KW-0645">Protease</keyword>
<dbReference type="PRINTS" id="PR00723">
    <property type="entry name" value="SUBTILISIN"/>
</dbReference>
<dbReference type="OrthoDB" id="206201at2759"/>
<dbReference type="Proteomes" id="UP000288716">
    <property type="component" value="Unassembled WGS sequence"/>
</dbReference>
<dbReference type="InterPro" id="IPR023827">
    <property type="entry name" value="Peptidase_S8_Asp-AS"/>
</dbReference>
<dbReference type="Gene3D" id="3.40.50.200">
    <property type="entry name" value="Peptidase S8/S53 domain"/>
    <property type="match status" value="1"/>
</dbReference>
<keyword evidence="3" id="KW-0378">Hydrolase</keyword>
<sequence>DNDATQIVQFLLNAGAKLLTRWEKGSEKKIGFSGIAFQVNSLFIGQVLNVVRNNCKVKHIEQDQIVSISAACEVQNSADWCLAKVSNTTETKQFLHNAECGSGSTIYIIDTGCNVNHEEFEGRDIKTLKNFVDYEPAHDLNGHGTGVASMAGGNVCGVAKQAKLRCVKVLD</sequence>
<comment type="caution">
    <text evidence="7">The sequence shown here is derived from an EMBL/GenBank/DDBJ whole genome shotgun (WGS) entry which is preliminary data.</text>
</comment>
<proteinExistence type="inferred from homology"/>
<evidence type="ECO:0000313" key="7">
    <source>
        <dbReference type="EMBL" id="RWS18742.1"/>
    </source>
</evidence>
<dbReference type="PANTHER" id="PTHR43806:SF11">
    <property type="entry name" value="CEREVISIN-RELATED"/>
    <property type="match status" value="1"/>
</dbReference>
<keyword evidence="4" id="KW-0720">Serine protease</keyword>
<reference evidence="7 8" key="1">
    <citation type="journal article" date="2018" name="Gigascience">
        <title>Genomes of trombidid mites reveal novel predicted allergens and laterally-transferred genes associated with secondary metabolism.</title>
        <authorList>
            <person name="Dong X."/>
            <person name="Chaisiri K."/>
            <person name="Xia D."/>
            <person name="Armstrong S.D."/>
            <person name="Fang Y."/>
            <person name="Donnelly M.J."/>
            <person name="Kadowaki T."/>
            <person name="McGarry J.W."/>
            <person name="Darby A.C."/>
            <person name="Makepeace B.L."/>
        </authorList>
    </citation>
    <scope>NUCLEOTIDE SEQUENCE [LARGE SCALE GENOMIC DNA]</scope>
    <source>
        <strain evidence="7">UoL-UT</strain>
    </source>
</reference>
<evidence type="ECO:0000313" key="8">
    <source>
        <dbReference type="Proteomes" id="UP000288716"/>
    </source>
</evidence>
<accession>A0A443RTU5</accession>
<dbReference type="PANTHER" id="PTHR43806">
    <property type="entry name" value="PEPTIDASE S8"/>
    <property type="match status" value="1"/>
</dbReference>
<dbReference type="GO" id="GO:0004252">
    <property type="term" value="F:serine-type endopeptidase activity"/>
    <property type="evidence" value="ECO:0007669"/>
    <property type="project" value="InterPro"/>
</dbReference>
<dbReference type="PROSITE" id="PS00136">
    <property type="entry name" value="SUBTILASE_ASP"/>
    <property type="match status" value="1"/>
</dbReference>
<evidence type="ECO:0000256" key="4">
    <source>
        <dbReference type="ARBA" id="ARBA00022825"/>
    </source>
</evidence>
<comment type="similarity">
    <text evidence="1 5">Belongs to the peptidase S8 family.</text>
</comment>
<dbReference type="PROSITE" id="PS00137">
    <property type="entry name" value="SUBTILASE_HIS"/>
    <property type="match status" value="1"/>
</dbReference>
<evidence type="ECO:0000256" key="5">
    <source>
        <dbReference type="PROSITE-ProRule" id="PRU01240"/>
    </source>
</evidence>
<dbReference type="Pfam" id="PF00082">
    <property type="entry name" value="Peptidase_S8"/>
    <property type="match status" value="1"/>
</dbReference>
<keyword evidence="8" id="KW-1185">Reference proteome</keyword>
<gene>
    <name evidence="7" type="ORF">B4U80_12438</name>
</gene>
<dbReference type="PROSITE" id="PS51892">
    <property type="entry name" value="SUBTILASE"/>
    <property type="match status" value="1"/>
</dbReference>
<dbReference type="InterPro" id="IPR022398">
    <property type="entry name" value="Peptidase_S8_His-AS"/>
</dbReference>
<dbReference type="InterPro" id="IPR015500">
    <property type="entry name" value="Peptidase_S8_subtilisin-rel"/>
</dbReference>
<dbReference type="InterPro" id="IPR050131">
    <property type="entry name" value="Peptidase_S8_subtilisin-like"/>
</dbReference>
<name>A0A443RTU5_9ACAR</name>
<dbReference type="GO" id="GO:0006508">
    <property type="term" value="P:proteolysis"/>
    <property type="evidence" value="ECO:0007669"/>
    <property type="project" value="UniProtKB-KW"/>
</dbReference>
<dbReference type="InterPro" id="IPR036852">
    <property type="entry name" value="Peptidase_S8/S53_dom_sf"/>
</dbReference>
<comment type="caution">
    <text evidence="5">Lacks conserved residue(s) required for the propagation of feature annotation.</text>
</comment>
<protein>
    <submittedName>
        <fullName evidence="7">Proteinase T-like protein</fullName>
    </submittedName>
</protein>
<feature type="non-terminal residue" evidence="7">
    <location>
        <position position="171"/>
    </location>
</feature>
<dbReference type="VEuPathDB" id="VectorBase:LDEU013298"/>
<dbReference type="AlphaFoldDB" id="A0A443RTU5"/>
<organism evidence="7 8">
    <name type="scientific">Leptotrombidium deliense</name>
    <dbReference type="NCBI Taxonomy" id="299467"/>
    <lineage>
        <taxon>Eukaryota</taxon>
        <taxon>Metazoa</taxon>
        <taxon>Ecdysozoa</taxon>
        <taxon>Arthropoda</taxon>
        <taxon>Chelicerata</taxon>
        <taxon>Arachnida</taxon>
        <taxon>Acari</taxon>
        <taxon>Acariformes</taxon>
        <taxon>Trombidiformes</taxon>
        <taxon>Prostigmata</taxon>
        <taxon>Anystina</taxon>
        <taxon>Parasitengona</taxon>
        <taxon>Trombiculoidea</taxon>
        <taxon>Trombiculidae</taxon>
        <taxon>Leptotrombidium</taxon>
    </lineage>
</organism>
<dbReference type="EMBL" id="NCKV01035069">
    <property type="protein sequence ID" value="RWS18742.1"/>
    <property type="molecule type" value="Genomic_DNA"/>
</dbReference>
<evidence type="ECO:0000256" key="1">
    <source>
        <dbReference type="ARBA" id="ARBA00011073"/>
    </source>
</evidence>
<evidence type="ECO:0000256" key="3">
    <source>
        <dbReference type="ARBA" id="ARBA00022801"/>
    </source>
</evidence>